<feature type="domain" description="Response regulatory" evidence="3">
    <location>
        <begin position="11"/>
        <end position="120"/>
    </location>
</feature>
<dbReference type="STRING" id="651182.TOL2_C06910"/>
<dbReference type="RefSeq" id="WP_014956212.1">
    <property type="nucleotide sequence ID" value="NC_018645.1"/>
</dbReference>
<dbReference type="EMBL" id="FO203503">
    <property type="protein sequence ID" value="CCK78860.1"/>
    <property type="molecule type" value="Genomic_DNA"/>
</dbReference>
<dbReference type="HOGENOM" id="CLU_1719441_0_0_7"/>
<dbReference type="AlphaFoldDB" id="K0NDJ7"/>
<protein>
    <submittedName>
        <fullName evidence="4">Putative regulator</fullName>
    </submittedName>
</protein>
<dbReference type="Gene3D" id="3.40.50.2300">
    <property type="match status" value="1"/>
</dbReference>
<feature type="modified residue" description="4-aspartylphosphate" evidence="2">
    <location>
        <position position="58"/>
    </location>
</feature>
<dbReference type="InterPro" id="IPR011006">
    <property type="entry name" value="CheY-like_superfamily"/>
</dbReference>
<dbReference type="KEGG" id="dto:TOL2_C06910"/>
<dbReference type="GO" id="GO:0000160">
    <property type="term" value="P:phosphorelay signal transduction system"/>
    <property type="evidence" value="ECO:0007669"/>
    <property type="project" value="InterPro"/>
</dbReference>
<proteinExistence type="predicted"/>
<name>K0NDJ7_DESTT</name>
<evidence type="ECO:0000256" key="2">
    <source>
        <dbReference type="PROSITE-ProRule" id="PRU00169"/>
    </source>
</evidence>
<dbReference type="PANTHER" id="PTHR44591:SF3">
    <property type="entry name" value="RESPONSE REGULATORY DOMAIN-CONTAINING PROTEIN"/>
    <property type="match status" value="1"/>
</dbReference>
<keyword evidence="5" id="KW-1185">Reference proteome</keyword>
<keyword evidence="1 2" id="KW-0597">Phosphoprotein</keyword>
<dbReference type="PANTHER" id="PTHR44591">
    <property type="entry name" value="STRESS RESPONSE REGULATOR PROTEIN 1"/>
    <property type="match status" value="1"/>
</dbReference>
<sequence length="174" mass="20023">MDNQNILENKKILVVDDETDILETLKELLYMCSVDTAATFEEAVAHLRNNTYDAAVLDIMGVKGYDLLKITNKIDIPSLMLTAHALTPDNLKQSIEQKADAYVPKDKLVDISLYIADILTARQQGKKVHVTWFSLLKPVFDKIFGEGWRKKDRDFWDEFDEKQIASRDDIQKME</sequence>
<evidence type="ECO:0000313" key="4">
    <source>
        <dbReference type="EMBL" id="CCK78860.1"/>
    </source>
</evidence>
<organism evidence="4 5">
    <name type="scientific">Desulfobacula toluolica (strain DSM 7467 / Tol2)</name>
    <dbReference type="NCBI Taxonomy" id="651182"/>
    <lineage>
        <taxon>Bacteria</taxon>
        <taxon>Pseudomonadati</taxon>
        <taxon>Thermodesulfobacteriota</taxon>
        <taxon>Desulfobacteria</taxon>
        <taxon>Desulfobacterales</taxon>
        <taxon>Desulfobacteraceae</taxon>
        <taxon>Desulfobacula</taxon>
    </lineage>
</organism>
<evidence type="ECO:0000259" key="3">
    <source>
        <dbReference type="PROSITE" id="PS50110"/>
    </source>
</evidence>
<dbReference type="CDD" id="cd00156">
    <property type="entry name" value="REC"/>
    <property type="match status" value="1"/>
</dbReference>
<dbReference type="Proteomes" id="UP000007347">
    <property type="component" value="Chromosome"/>
</dbReference>
<dbReference type="SUPFAM" id="SSF52172">
    <property type="entry name" value="CheY-like"/>
    <property type="match status" value="1"/>
</dbReference>
<dbReference type="SMART" id="SM00448">
    <property type="entry name" value="REC"/>
    <property type="match status" value="1"/>
</dbReference>
<evidence type="ECO:0000256" key="1">
    <source>
        <dbReference type="ARBA" id="ARBA00022553"/>
    </source>
</evidence>
<dbReference type="PROSITE" id="PS50110">
    <property type="entry name" value="RESPONSE_REGULATORY"/>
    <property type="match status" value="1"/>
</dbReference>
<dbReference type="OrthoDB" id="5418011at2"/>
<dbReference type="Pfam" id="PF00072">
    <property type="entry name" value="Response_reg"/>
    <property type="match status" value="1"/>
</dbReference>
<accession>K0NDJ7</accession>
<evidence type="ECO:0000313" key="5">
    <source>
        <dbReference type="Proteomes" id="UP000007347"/>
    </source>
</evidence>
<reference evidence="4 5" key="1">
    <citation type="journal article" date="2013" name="Environ. Microbiol.">
        <title>Complete genome, catabolic sub-proteomes and key-metabolites of Desulfobacula toluolica Tol2, a marine, aromatic compound-degrading, sulfate-reducing bacterium.</title>
        <authorList>
            <person name="Wohlbrand L."/>
            <person name="Jacob J.H."/>
            <person name="Kube M."/>
            <person name="Mussmann M."/>
            <person name="Jarling R."/>
            <person name="Beck A."/>
            <person name="Amann R."/>
            <person name="Wilkes H."/>
            <person name="Reinhardt R."/>
            <person name="Rabus R."/>
        </authorList>
    </citation>
    <scope>NUCLEOTIDE SEQUENCE [LARGE SCALE GENOMIC DNA]</scope>
    <source>
        <strain evidence="5">DSM 7467 / Tol2</strain>
    </source>
</reference>
<gene>
    <name evidence="4" type="ordered locus">TOL2_C06910</name>
</gene>
<dbReference type="InterPro" id="IPR050595">
    <property type="entry name" value="Bact_response_regulator"/>
</dbReference>
<dbReference type="InterPro" id="IPR001789">
    <property type="entry name" value="Sig_transdc_resp-reg_receiver"/>
</dbReference>